<keyword evidence="2" id="KW-1185">Reference proteome</keyword>
<evidence type="ECO:0000313" key="1">
    <source>
        <dbReference type="EMBL" id="MFD2647641.1"/>
    </source>
</evidence>
<dbReference type="RefSeq" id="WP_386832663.1">
    <property type="nucleotide sequence ID" value="NZ_JBHUNP010000001.1"/>
</dbReference>
<dbReference type="EMBL" id="JBHUNP010000001">
    <property type="protein sequence ID" value="MFD2647641.1"/>
    <property type="molecule type" value="Genomic_DNA"/>
</dbReference>
<dbReference type="Proteomes" id="UP001597521">
    <property type="component" value="Unassembled WGS sequence"/>
</dbReference>
<evidence type="ECO:0008006" key="3">
    <source>
        <dbReference type="Google" id="ProtNLM"/>
    </source>
</evidence>
<gene>
    <name evidence="1" type="ORF">ACFSX5_07550</name>
</gene>
<comment type="caution">
    <text evidence="1">The sequence shown here is derived from an EMBL/GenBank/DDBJ whole genome shotgun (WGS) entry which is preliminary data.</text>
</comment>
<name>A0ABW5QJK5_9HYPH</name>
<accession>A0ABW5QJK5</accession>
<reference evidence="2" key="1">
    <citation type="journal article" date="2019" name="Int. J. Syst. Evol. Microbiol.">
        <title>The Global Catalogue of Microorganisms (GCM) 10K type strain sequencing project: providing services to taxonomists for standard genome sequencing and annotation.</title>
        <authorList>
            <consortium name="The Broad Institute Genomics Platform"/>
            <consortium name="The Broad Institute Genome Sequencing Center for Infectious Disease"/>
            <person name="Wu L."/>
            <person name="Ma J."/>
        </authorList>
    </citation>
    <scope>NUCLEOTIDE SEQUENCE [LARGE SCALE GENOMIC DNA]</scope>
    <source>
        <strain evidence="2">CCM 7427</strain>
    </source>
</reference>
<evidence type="ECO:0000313" key="2">
    <source>
        <dbReference type="Proteomes" id="UP001597521"/>
    </source>
</evidence>
<proteinExistence type="predicted"/>
<protein>
    <recommendedName>
        <fullName evidence="3">DUF3606 domain-containing protein</fullName>
    </recommendedName>
</protein>
<sequence>MQRDTDFPMDADQRHPMERDLRELTAFASRHGISTEEAREVMRRSGDRLKADALAERLPK</sequence>
<organism evidence="1 2">
    <name type="scientific">Devosia albogilva</name>
    <dbReference type="NCBI Taxonomy" id="429726"/>
    <lineage>
        <taxon>Bacteria</taxon>
        <taxon>Pseudomonadati</taxon>
        <taxon>Pseudomonadota</taxon>
        <taxon>Alphaproteobacteria</taxon>
        <taxon>Hyphomicrobiales</taxon>
        <taxon>Devosiaceae</taxon>
        <taxon>Devosia</taxon>
    </lineage>
</organism>